<feature type="region of interest" description="Disordered" evidence="1">
    <location>
        <begin position="1"/>
        <end position="20"/>
    </location>
</feature>
<evidence type="ECO:0000256" key="1">
    <source>
        <dbReference type="SAM" id="MobiDB-lite"/>
    </source>
</evidence>
<dbReference type="AlphaFoldDB" id="A0A8J2JU08"/>
<proteinExistence type="predicted"/>
<organism evidence="2 3">
    <name type="scientific">Allacma fusca</name>
    <dbReference type="NCBI Taxonomy" id="39272"/>
    <lineage>
        <taxon>Eukaryota</taxon>
        <taxon>Metazoa</taxon>
        <taxon>Ecdysozoa</taxon>
        <taxon>Arthropoda</taxon>
        <taxon>Hexapoda</taxon>
        <taxon>Collembola</taxon>
        <taxon>Symphypleona</taxon>
        <taxon>Sminthuridae</taxon>
        <taxon>Allacma</taxon>
    </lineage>
</organism>
<reference evidence="2" key="1">
    <citation type="submission" date="2021-06" db="EMBL/GenBank/DDBJ databases">
        <authorList>
            <person name="Hodson N. C."/>
            <person name="Mongue J. A."/>
            <person name="Jaron S. K."/>
        </authorList>
    </citation>
    <scope>NUCLEOTIDE SEQUENCE</scope>
</reference>
<gene>
    <name evidence="2" type="ORF">AFUS01_LOCUS15478</name>
</gene>
<dbReference type="Proteomes" id="UP000708208">
    <property type="component" value="Unassembled WGS sequence"/>
</dbReference>
<dbReference type="EMBL" id="CAJVCH010137284">
    <property type="protein sequence ID" value="CAG7726570.1"/>
    <property type="molecule type" value="Genomic_DNA"/>
</dbReference>
<evidence type="ECO:0000313" key="2">
    <source>
        <dbReference type="EMBL" id="CAG7726570.1"/>
    </source>
</evidence>
<comment type="caution">
    <text evidence="2">The sequence shown here is derived from an EMBL/GenBank/DDBJ whole genome shotgun (WGS) entry which is preliminary data.</text>
</comment>
<sequence length="789" mass="89892">MLQSTKIRGNRDSRTVSTANLGSNNGSYDLQLGKQRCPAGILFKNPVVLVVRGNVSNGYCTSDDICSHTDTEILRCDNFDRILKAQYLPGSLVIRQDPEIITDVKNDIHFEVNHSQIQQGGGSRVKRTVPGEMHIKTNNTANRDLIEETKQLFFFMTDINSMDTAPDLEISKLLGEVFDVILKRCDPDNLEPLFTRAVHKGFLWLLTTYGTSGITDIPGETARRLKRTLQHCANDPRTIKVHGLNCLQQVTAVSIEMPNVIGEAAKEYRCDDKHAFQWGLYDPIVDAVWLSIDTVHALCSKYLEREGLIHEFAINMIKLLQIGHMGKRWITPIPLLQQDVYDRVFLAPVNESVRILDACNVGGTIISPFGRSKRPLPKVVKKQKILHRRSIQDDHSNTESPQMIYCLQTEQEKQIRLNGLRKLSKYGVLLQNPIDLVATEDFKNDVFCVKEDLCTPWSTVCGRKSQIYTGQLLTGNFTVTPDYQVLENADVDFDICQRSRFSRKIISRKKRTAPGETNIIVNETATVDQIDTTRRCDPSRLDPMFTNFTHKAFLWLIKQAAEGPPGGDIPQDEIQRIAGALDECGMKTNKPIRIVGPDCMENITHVVLEQEGIEGAWEYIYDDKVFKWGKYDPIVDAVWLAIDALHGLCEHELANWGVTHAYETYMLRLLSPALIETRWRTPTPLFRQEIFDHMLISPMNESVAILDACCVAGWKSSSYIARNVRPIDMKRRRKKIKNRLRVSDSSKLRRRRSATMGTNDMDYEKPSAYCLQSQHEREARLQEIRKIQC</sequence>
<keyword evidence="3" id="KW-1185">Reference proteome</keyword>
<protein>
    <submittedName>
        <fullName evidence="2">Uncharacterized protein</fullName>
    </submittedName>
</protein>
<evidence type="ECO:0000313" key="3">
    <source>
        <dbReference type="Proteomes" id="UP000708208"/>
    </source>
</evidence>
<accession>A0A8J2JU08</accession>
<name>A0A8J2JU08_9HEXA</name>